<keyword evidence="3" id="KW-1185">Reference proteome</keyword>
<sequence>MRNVSNSNFSDEPVLAEEDINYQPEQPCCSGEHSLQNLHKSESTDSISSISDLMQSSSLDSGISGFMQIDCSFVDVDSNIISNLIYSIHSRNLPLYMSSVHLFLESCMNKSLRYLRLFKVEPLTSSEKIDFDPGPDRDEYIVRNAEEYGSLQYMCDYFKYYILGNCTEVVSPMDEFDVNCIKENDCVKIINTIKNKTDVRKCCQLTAKYGPSVEVPSIGTDYRILYTRNGHSLKLSIEKLIQNEVTDSNKKIVNKNFVLKYISPESGKILTNNRIARKIKSSTNNYVSTNDWYASSFIKYHLFINNKFEEISNAKNPIINDSTNMKSIIENKEELRNYDLKIRDILIRSFMRYYLSIKGKFKYICKSRFKGESEIITKEFELPVPEEYSLAAQKTLSDNHRCKINANMEVVRKRMSNYLSEYRHKESVEFYREGSGIIIRDRYKSYAIKFRNMGNMTASDFIFRNISSDKKAEIGKDILTHKSEDIRINSTYKTPPKSFNFISGINISSGITLVDPELVNHGDVADIICSLDNKDVPRYLDAMSNFTAKFMYKSLQYIRALKVELPNYDTTYLINPNMDEYISQNNGTYTRLQYMCDYFKYYILRSHLESLAYKRINIEEEILPLLTTTNDEEGKFKLQIGIDAEEITTAVDDEYELLMESIKVECLDLIENRKKLIDEINENKNKIRSSLRSLECSIRDELIKCLMEYYLLIVDKFESIATLEFKKINRPLNERLVLPVPQAVAEAAHKEIHTGEVLHNYYVRRRNNFFCDENTCLCTKSRVCNTHMVIKIHILEKVIDRMKEYMLSITIKDNGDIVHNSVQLFE</sequence>
<proteinExistence type="predicted"/>
<evidence type="ECO:0000313" key="2">
    <source>
        <dbReference type="EMBL" id="CUT17946.1"/>
    </source>
</evidence>
<gene>
    <name evidence="2" type="ORF">Ark11_1133</name>
</gene>
<accession>A0A0S4M5E4</accession>
<organism evidence="2 3">
    <name type="scientific">Candidatus Ichthyocystis hellenicum</name>
    <dbReference type="NCBI Taxonomy" id="1561003"/>
    <lineage>
        <taxon>Bacteria</taxon>
        <taxon>Pseudomonadati</taxon>
        <taxon>Pseudomonadota</taxon>
        <taxon>Betaproteobacteria</taxon>
        <taxon>Burkholderiales</taxon>
        <taxon>Candidatus Ichthyocystis</taxon>
    </lineage>
</organism>
<dbReference type="EMBL" id="LN906597">
    <property type="protein sequence ID" value="CUT17946.1"/>
    <property type="molecule type" value="Genomic_DNA"/>
</dbReference>
<reference evidence="3" key="1">
    <citation type="submission" date="2015-11" db="EMBL/GenBank/DDBJ databases">
        <authorList>
            <person name="Seth-Smith H.M.B."/>
        </authorList>
    </citation>
    <scope>NUCLEOTIDE SEQUENCE [LARGE SCALE GENOMIC DNA]</scope>
    <source>
        <strain evidence="3">2013Ark11</strain>
    </source>
</reference>
<feature type="coiled-coil region" evidence="1">
    <location>
        <begin position="666"/>
        <end position="697"/>
    </location>
</feature>
<protein>
    <submittedName>
        <fullName evidence="2">Putative coiled coil protein</fullName>
    </submittedName>
</protein>
<keyword evidence="1" id="KW-0175">Coiled coil</keyword>
<dbReference type="OrthoDB" id="9954118at2"/>
<name>A0A0S4M5E4_9BURK</name>
<dbReference type="AlphaFoldDB" id="A0A0S4M5E4"/>
<dbReference type="Proteomes" id="UP000198651">
    <property type="component" value="Chromosome I"/>
</dbReference>
<evidence type="ECO:0000313" key="3">
    <source>
        <dbReference type="Proteomes" id="UP000198651"/>
    </source>
</evidence>
<dbReference type="RefSeq" id="WP_092490570.1">
    <property type="nucleotide sequence ID" value="NZ_LN906597.1"/>
</dbReference>
<evidence type="ECO:0000256" key="1">
    <source>
        <dbReference type="SAM" id="Coils"/>
    </source>
</evidence>